<evidence type="ECO:0000313" key="3">
    <source>
        <dbReference type="Proteomes" id="UP001501803"/>
    </source>
</evidence>
<reference evidence="3" key="1">
    <citation type="journal article" date="2019" name="Int. J. Syst. Evol. Microbiol.">
        <title>The Global Catalogue of Microorganisms (GCM) 10K type strain sequencing project: providing services to taxonomists for standard genome sequencing and annotation.</title>
        <authorList>
            <consortium name="The Broad Institute Genomics Platform"/>
            <consortium name="The Broad Institute Genome Sequencing Center for Infectious Disease"/>
            <person name="Wu L."/>
            <person name="Ma J."/>
        </authorList>
    </citation>
    <scope>NUCLEOTIDE SEQUENCE [LARGE SCALE GENOMIC DNA]</scope>
    <source>
        <strain evidence="3">JCM 17021</strain>
    </source>
</reference>
<comment type="caution">
    <text evidence="2">The sequence shown here is derived from an EMBL/GenBank/DDBJ whole genome shotgun (WGS) entry which is preliminary data.</text>
</comment>
<dbReference type="SUPFAM" id="SSF141571">
    <property type="entry name" value="Pentapeptide repeat-like"/>
    <property type="match status" value="1"/>
</dbReference>
<dbReference type="InterPro" id="IPR001646">
    <property type="entry name" value="5peptide_repeat"/>
</dbReference>
<evidence type="ECO:0008006" key="4">
    <source>
        <dbReference type="Google" id="ProtNLM"/>
    </source>
</evidence>
<accession>A0ABP7K8V9</accession>
<feature type="region of interest" description="Disordered" evidence="1">
    <location>
        <begin position="32"/>
        <end position="66"/>
    </location>
</feature>
<dbReference type="Proteomes" id="UP001501803">
    <property type="component" value="Unassembled WGS sequence"/>
</dbReference>
<name>A0ABP7K8V9_9MICO</name>
<organism evidence="2 3">
    <name type="scientific">Leifsonia kafniensis</name>
    <dbReference type="NCBI Taxonomy" id="475957"/>
    <lineage>
        <taxon>Bacteria</taxon>
        <taxon>Bacillati</taxon>
        <taxon>Actinomycetota</taxon>
        <taxon>Actinomycetes</taxon>
        <taxon>Micrococcales</taxon>
        <taxon>Microbacteriaceae</taxon>
        <taxon>Leifsonia</taxon>
    </lineage>
</organism>
<dbReference type="Pfam" id="PF00805">
    <property type="entry name" value="Pentapeptide"/>
    <property type="match status" value="1"/>
</dbReference>
<keyword evidence="3" id="KW-1185">Reference proteome</keyword>
<sequence>MGADLLGADLRDARLAGADLSKALYLTQPQMNAARGDQHTRLPSDLEAPSHWGGRPVGGMEDASLE</sequence>
<dbReference type="EMBL" id="BAABCN010000002">
    <property type="protein sequence ID" value="GAA3867039.1"/>
    <property type="molecule type" value="Genomic_DNA"/>
</dbReference>
<proteinExistence type="predicted"/>
<gene>
    <name evidence="2" type="ORF">GCM10022381_08280</name>
</gene>
<evidence type="ECO:0000313" key="2">
    <source>
        <dbReference type="EMBL" id="GAA3867039.1"/>
    </source>
</evidence>
<evidence type="ECO:0000256" key="1">
    <source>
        <dbReference type="SAM" id="MobiDB-lite"/>
    </source>
</evidence>
<protein>
    <recommendedName>
        <fullName evidence="4">Pentapeptide repeat-containing protein</fullName>
    </recommendedName>
</protein>
<dbReference type="RefSeq" id="WP_425562216.1">
    <property type="nucleotide sequence ID" value="NZ_BAABCN010000002.1"/>
</dbReference>